<accession>A0A9Q1BY54</accession>
<dbReference type="GO" id="GO:0016020">
    <property type="term" value="C:membrane"/>
    <property type="evidence" value="ECO:0007669"/>
    <property type="project" value="InterPro"/>
</dbReference>
<dbReference type="InterPro" id="IPR000742">
    <property type="entry name" value="EGF"/>
</dbReference>
<feature type="disulfide bond" evidence="7">
    <location>
        <begin position="95"/>
        <end position="105"/>
    </location>
</feature>
<evidence type="ECO:0000313" key="12">
    <source>
        <dbReference type="Proteomes" id="UP001152320"/>
    </source>
</evidence>
<feature type="disulfide bond" evidence="6">
    <location>
        <begin position="359"/>
        <end position="368"/>
    </location>
</feature>
<dbReference type="FunFam" id="2.10.25.10:FF:000434">
    <property type="entry name" value="Predicted protein"/>
    <property type="match status" value="1"/>
</dbReference>
<dbReference type="Gene3D" id="3.10.250.10">
    <property type="entry name" value="SRCR-like domain"/>
    <property type="match status" value="3"/>
</dbReference>
<keyword evidence="2 8" id="KW-0732">Signal</keyword>
<comment type="caution">
    <text evidence="11">The sequence shown here is derived from an EMBL/GenBank/DDBJ whole genome shotgun (WGS) entry which is preliminary data.</text>
</comment>
<feature type="domain" description="SRCR" evidence="10">
    <location>
        <begin position="26"/>
        <end position="125"/>
    </location>
</feature>
<dbReference type="InterPro" id="IPR001881">
    <property type="entry name" value="EGF-like_Ca-bd_dom"/>
</dbReference>
<dbReference type="SMART" id="SM00181">
    <property type="entry name" value="EGF"/>
    <property type="match status" value="2"/>
</dbReference>
<evidence type="ECO:0000256" key="7">
    <source>
        <dbReference type="PROSITE-ProRule" id="PRU00196"/>
    </source>
</evidence>
<name>A0A9Q1BY54_HOLLE</name>
<dbReference type="SMART" id="SM00179">
    <property type="entry name" value="EGF_CA"/>
    <property type="match status" value="2"/>
</dbReference>
<feature type="signal peptide" evidence="8">
    <location>
        <begin position="1"/>
        <end position="20"/>
    </location>
</feature>
<feature type="domain" description="SRCR" evidence="10">
    <location>
        <begin position="129"/>
        <end position="228"/>
    </location>
</feature>
<dbReference type="PRINTS" id="PR00258">
    <property type="entry name" value="SPERACTRCPTR"/>
</dbReference>
<feature type="disulfide bond" evidence="7">
    <location>
        <begin position="198"/>
        <end position="208"/>
    </location>
</feature>
<keyword evidence="5" id="KW-0325">Glycoprotein</keyword>
<sequence length="574" mass="63087">MRGLLLILLICTMLANLVCGFRRGDIRLVDGDSEYEGRVEIFLNNEWGTIGDDNWDNDDADVVCRQLGYTLGGTAYKDAYFGRGTGPIWLDNIGCTGNEGNLLSCSHQTNASEASHSGDVGVACNGKEVRLVDGNGPDEGRVEIFMNSEWGTVDEDPWNDDDAGVVCRQLGYLHGGVAFTRAYFGQGNGSIWLDDIKCVGNEPHLMSCDYGTDTSEDSHKEDVGVKCAWPVRLANGSLASEGRVEVLINGRWGTIGDDNWDNRDANVVCSQLGYPSGGIAYSNAYFGKGEGPILLENLNCAGTETSLFRCSHRKVSTGSDHSQDAGVACFDLSNDFCSSQPCAHNGKCVNEKTTFLCVCLSGFRGTRCENVINACDSNPCKHNGLCVQDRNHYRCICPDGFEGPRCGIDSDPCNSRDCKASKNCVNRLNYRYCTCLGASNNTILCQYEINACYSNPCKDNETCLLQGDSFICVTEGNINTIIFGKCFDHLKCFSQVKPSSCLLGDLNAERKFSPQLVRRVGSTSFNCALWIRFEPVSSLRAYNSSQMRSRWIVFICFRFALPTWNEFTRVSTSQ</sequence>
<evidence type="ECO:0000259" key="9">
    <source>
        <dbReference type="PROSITE" id="PS50026"/>
    </source>
</evidence>
<dbReference type="InterPro" id="IPR000152">
    <property type="entry name" value="EGF-type_Asp/Asn_hydroxyl_site"/>
</dbReference>
<evidence type="ECO:0000256" key="6">
    <source>
        <dbReference type="PROSITE-ProRule" id="PRU00076"/>
    </source>
</evidence>
<proteinExistence type="predicted"/>
<dbReference type="Pfam" id="PF00008">
    <property type="entry name" value="EGF"/>
    <property type="match status" value="2"/>
</dbReference>
<feature type="disulfide bond" evidence="6">
    <location>
        <begin position="397"/>
        <end position="406"/>
    </location>
</feature>
<protein>
    <submittedName>
        <fullName evidence="11">Neurotrypsin</fullName>
    </submittedName>
</protein>
<dbReference type="Gene3D" id="2.10.25.10">
    <property type="entry name" value="Laminin"/>
    <property type="match status" value="3"/>
</dbReference>
<dbReference type="SUPFAM" id="SSF56487">
    <property type="entry name" value="SRCR-like"/>
    <property type="match status" value="3"/>
</dbReference>
<dbReference type="CDD" id="cd00054">
    <property type="entry name" value="EGF_CA"/>
    <property type="match status" value="2"/>
</dbReference>
<feature type="chain" id="PRO_5040505719" evidence="8">
    <location>
        <begin position="21"/>
        <end position="574"/>
    </location>
</feature>
<keyword evidence="12" id="KW-1185">Reference proteome</keyword>
<dbReference type="OrthoDB" id="536948at2759"/>
<feature type="domain" description="EGF-like" evidence="9">
    <location>
        <begin position="333"/>
        <end position="369"/>
    </location>
</feature>
<keyword evidence="4 7" id="KW-1015">Disulfide bond</keyword>
<dbReference type="SMART" id="SM00202">
    <property type="entry name" value="SR"/>
    <property type="match status" value="3"/>
</dbReference>
<dbReference type="GO" id="GO:0005509">
    <property type="term" value="F:calcium ion binding"/>
    <property type="evidence" value="ECO:0007669"/>
    <property type="project" value="InterPro"/>
</dbReference>
<dbReference type="PROSITE" id="PS00010">
    <property type="entry name" value="ASX_HYDROXYL"/>
    <property type="match status" value="1"/>
</dbReference>
<dbReference type="PROSITE" id="PS00022">
    <property type="entry name" value="EGF_1"/>
    <property type="match status" value="2"/>
</dbReference>
<dbReference type="Pfam" id="PF00530">
    <property type="entry name" value="SRCR"/>
    <property type="match status" value="3"/>
</dbReference>
<dbReference type="Proteomes" id="UP001152320">
    <property type="component" value="Chromosome 10"/>
</dbReference>
<feature type="domain" description="SRCR" evidence="10">
    <location>
        <begin position="231"/>
        <end position="330"/>
    </location>
</feature>
<evidence type="ECO:0000256" key="5">
    <source>
        <dbReference type="ARBA" id="ARBA00023180"/>
    </source>
</evidence>
<evidence type="ECO:0000256" key="4">
    <source>
        <dbReference type="ARBA" id="ARBA00023157"/>
    </source>
</evidence>
<keyword evidence="1 6" id="KW-0245">EGF-like domain</keyword>
<dbReference type="PANTHER" id="PTHR48071:SF28">
    <property type="entry name" value="SRCR DOMAIN-CONTAINING PROTEIN"/>
    <property type="match status" value="1"/>
</dbReference>
<feature type="domain" description="EGF-like" evidence="9">
    <location>
        <begin position="371"/>
        <end position="407"/>
    </location>
</feature>
<dbReference type="SUPFAM" id="SSF57196">
    <property type="entry name" value="EGF/Laminin"/>
    <property type="match status" value="2"/>
</dbReference>
<gene>
    <name evidence="11" type="ORF">HOLleu_21681</name>
</gene>
<evidence type="ECO:0000256" key="8">
    <source>
        <dbReference type="SAM" id="SignalP"/>
    </source>
</evidence>
<dbReference type="FunFam" id="2.10.25.10:FF:000066">
    <property type="entry name" value="FAT atypical cadherin 4"/>
    <property type="match status" value="1"/>
</dbReference>
<dbReference type="EMBL" id="JAIZAY010000010">
    <property type="protein sequence ID" value="KAJ8034719.1"/>
    <property type="molecule type" value="Genomic_DNA"/>
</dbReference>
<dbReference type="PROSITE" id="PS01186">
    <property type="entry name" value="EGF_2"/>
    <property type="match status" value="2"/>
</dbReference>
<reference evidence="11" key="1">
    <citation type="submission" date="2021-10" db="EMBL/GenBank/DDBJ databases">
        <title>Tropical sea cucumber genome reveals ecological adaptation and Cuvierian tubules defense mechanism.</title>
        <authorList>
            <person name="Chen T."/>
        </authorList>
    </citation>
    <scope>NUCLEOTIDE SEQUENCE</scope>
    <source>
        <strain evidence="11">Nanhai2018</strain>
        <tissue evidence="11">Muscle</tissue>
    </source>
</reference>
<dbReference type="InterPro" id="IPR036772">
    <property type="entry name" value="SRCR-like_dom_sf"/>
</dbReference>
<evidence type="ECO:0000313" key="11">
    <source>
        <dbReference type="EMBL" id="KAJ8034719.1"/>
    </source>
</evidence>
<evidence type="ECO:0000256" key="1">
    <source>
        <dbReference type="ARBA" id="ARBA00022536"/>
    </source>
</evidence>
<evidence type="ECO:0000256" key="2">
    <source>
        <dbReference type="ARBA" id="ARBA00022729"/>
    </source>
</evidence>
<comment type="caution">
    <text evidence="7">Lacks conserved residue(s) required for the propagation of feature annotation.</text>
</comment>
<evidence type="ECO:0000259" key="10">
    <source>
        <dbReference type="PROSITE" id="PS50287"/>
    </source>
</evidence>
<evidence type="ECO:0000256" key="3">
    <source>
        <dbReference type="ARBA" id="ARBA00022737"/>
    </source>
</evidence>
<dbReference type="InterPro" id="IPR001190">
    <property type="entry name" value="SRCR"/>
</dbReference>
<keyword evidence="3" id="KW-0677">Repeat</keyword>
<dbReference type="PROSITE" id="PS50026">
    <property type="entry name" value="EGF_3"/>
    <property type="match status" value="2"/>
</dbReference>
<dbReference type="PANTHER" id="PTHR48071">
    <property type="entry name" value="SRCR DOMAIN-CONTAINING PROTEIN"/>
    <property type="match status" value="1"/>
</dbReference>
<feature type="disulfide bond" evidence="7">
    <location>
        <begin position="300"/>
        <end position="310"/>
    </location>
</feature>
<dbReference type="PROSITE" id="PS50287">
    <property type="entry name" value="SRCR_2"/>
    <property type="match status" value="3"/>
</dbReference>
<dbReference type="AlphaFoldDB" id="A0A9Q1BY54"/>
<dbReference type="FunFam" id="3.10.250.10:FF:000011">
    <property type="entry name" value="Scavenger receptor class A member 5"/>
    <property type="match status" value="3"/>
</dbReference>
<organism evidence="11 12">
    <name type="scientific">Holothuria leucospilota</name>
    <name type="common">Black long sea cucumber</name>
    <name type="synonym">Mertensiothuria leucospilota</name>
    <dbReference type="NCBI Taxonomy" id="206669"/>
    <lineage>
        <taxon>Eukaryota</taxon>
        <taxon>Metazoa</taxon>
        <taxon>Echinodermata</taxon>
        <taxon>Eleutherozoa</taxon>
        <taxon>Echinozoa</taxon>
        <taxon>Holothuroidea</taxon>
        <taxon>Aspidochirotacea</taxon>
        <taxon>Aspidochirotida</taxon>
        <taxon>Holothuriidae</taxon>
        <taxon>Holothuria</taxon>
    </lineage>
</organism>